<evidence type="ECO:0000313" key="3">
    <source>
        <dbReference type="RefSeq" id="XP_015511312.2"/>
    </source>
</evidence>
<dbReference type="InParanoid" id="A0A6J0BAW8"/>
<accession>A0A6J0BAW8</accession>
<dbReference type="GeneID" id="107218074"/>
<protein>
    <submittedName>
        <fullName evidence="3">Nuclease SbcCD subunit C-like</fullName>
    </submittedName>
</protein>
<keyword evidence="1" id="KW-0732">Signal</keyword>
<dbReference type="AlphaFoldDB" id="A0A6J0BAW8"/>
<evidence type="ECO:0000256" key="1">
    <source>
        <dbReference type="SAM" id="SignalP"/>
    </source>
</evidence>
<evidence type="ECO:0000313" key="2">
    <source>
        <dbReference type="Proteomes" id="UP000829291"/>
    </source>
</evidence>
<gene>
    <name evidence="3" type="primary">LOC107218074</name>
</gene>
<proteinExistence type="predicted"/>
<dbReference type="RefSeq" id="XP_015511312.2">
    <property type="nucleotide sequence ID" value="XM_015655826.2"/>
</dbReference>
<keyword evidence="2" id="KW-1185">Reference proteome</keyword>
<feature type="chain" id="PRO_5045310234" evidence="1">
    <location>
        <begin position="17"/>
        <end position="262"/>
    </location>
</feature>
<name>A0A6J0BAW8_NEOLC</name>
<dbReference type="OrthoDB" id="7699238at2759"/>
<sequence length="262" mass="27516">MKTALLILLSVSMAVAVTEIQRSPDSKPKDKRGVSAFGVPGYDVFGGTPAFGSTGWAPVGYAADGWASPDAALGQIQLQATHDIALQALRDLPMGTPSIAYPPEVIRAIQQAKDASRNVLVAQQRVADAKQAAHLQQKIAIAKEANARETAHRSQEIAAHAIAEARASARQLVASQQRLATLKDAVAAAQRVAAAREAAAAAAIQRTATATAAELKKQDVDKQISISEEEARQKDIVAAKENAIANALQHAAAEKPSYPPWG</sequence>
<dbReference type="KEGG" id="nlo:107218074"/>
<dbReference type="Proteomes" id="UP000829291">
    <property type="component" value="Chromosome 6"/>
</dbReference>
<feature type="signal peptide" evidence="1">
    <location>
        <begin position="1"/>
        <end position="16"/>
    </location>
</feature>
<organism evidence="3">
    <name type="scientific">Neodiprion lecontei</name>
    <name type="common">Redheaded pine sawfly</name>
    <dbReference type="NCBI Taxonomy" id="441921"/>
    <lineage>
        <taxon>Eukaryota</taxon>
        <taxon>Metazoa</taxon>
        <taxon>Ecdysozoa</taxon>
        <taxon>Arthropoda</taxon>
        <taxon>Hexapoda</taxon>
        <taxon>Insecta</taxon>
        <taxon>Pterygota</taxon>
        <taxon>Neoptera</taxon>
        <taxon>Endopterygota</taxon>
        <taxon>Hymenoptera</taxon>
        <taxon>Tenthredinoidea</taxon>
        <taxon>Diprionidae</taxon>
        <taxon>Diprioninae</taxon>
        <taxon>Neodiprion</taxon>
    </lineage>
</organism>
<reference evidence="3" key="1">
    <citation type="submission" date="2025-08" db="UniProtKB">
        <authorList>
            <consortium name="RefSeq"/>
        </authorList>
    </citation>
    <scope>IDENTIFICATION</scope>
    <source>
        <tissue evidence="3">Thorax and Abdomen</tissue>
    </source>
</reference>